<keyword evidence="7" id="KW-1185">Reference proteome</keyword>
<dbReference type="InterPro" id="IPR036661">
    <property type="entry name" value="Luciferase-like_sf"/>
</dbReference>
<evidence type="ECO:0000256" key="3">
    <source>
        <dbReference type="ARBA" id="ARBA00023002"/>
    </source>
</evidence>
<dbReference type="InterPro" id="IPR019921">
    <property type="entry name" value="Lucif-like_OxRdtase_Rv2161c"/>
</dbReference>
<dbReference type="EMBL" id="OY726397">
    <property type="protein sequence ID" value="CAJ1501835.1"/>
    <property type="molecule type" value="Genomic_DNA"/>
</dbReference>
<dbReference type="InterPro" id="IPR011251">
    <property type="entry name" value="Luciferase-like_dom"/>
</dbReference>
<dbReference type="GO" id="GO:0016491">
    <property type="term" value="F:oxidoreductase activity"/>
    <property type="evidence" value="ECO:0007669"/>
    <property type="project" value="UniProtKB-KW"/>
</dbReference>
<keyword evidence="3 6" id="KW-0560">Oxidoreductase</keyword>
<reference evidence="6 7" key="1">
    <citation type="submission" date="2023-08" db="EMBL/GenBank/DDBJ databases">
        <authorList>
            <person name="Folkvardsen B D."/>
            <person name="Norman A."/>
        </authorList>
    </citation>
    <scope>NUCLEOTIDE SEQUENCE [LARGE SCALE GENOMIC DNA]</scope>
    <source>
        <strain evidence="6 7">Mu0053</strain>
    </source>
</reference>
<dbReference type="EC" id="1.-.-.-" evidence="6"/>
<evidence type="ECO:0000313" key="7">
    <source>
        <dbReference type="Proteomes" id="UP001190465"/>
    </source>
</evidence>
<dbReference type="PANTHER" id="PTHR42847:SF4">
    <property type="entry name" value="ALKANESULFONATE MONOOXYGENASE-RELATED"/>
    <property type="match status" value="1"/>
</dbReference>
<keyword evidence="1" id="KW-0285">Flavoprotein</keyword>
<accession>A0ABM9LN85</accession>
<evidence type="ECO:0000256" key="1">
    <source>
        <dbReference type="ARBA" id="ARBA00022630"/>
    </source>
</evidence>
<organism evidence="6 7">
    <name type="scientific">[Mycobacterium] burgundiense</name>
    <dbReference type="NCBI Taxonomy" id="3064286"/>
    <lineage>
        <taxon>Bacteria</taxon>
        <taxon>Bacillati</taxon>
        <taxon>Actinomycetota</taxon>
        <taxon>Actinomycetes</taxon>
        <taxon>Mycobacteriales</taxon>
        <taxon>Mycobacteriaceae</taxon>
        <taxon>Mycolicibacterium</taxon>
    </lineage>
</organism>
<dbReference type="NCBIfam" id="TIGR03619">
    <property type="entry name" value="F420_Rv2161c"/>
    <property type="match status" value="1"/>
</dbReference>
<keyword evidence="4" id="KW-0503">Monooxygenase</keyword>
<dbReference type="Gene3D" id="3.20.20.30">
    <property type="entry name" value="Luciferase-like domain"/>
    <property type="match status" value="1"/>
</dbReference>
<gene>
    <name evidence="6" type="ORF">MU0053_002030</name>
</gene>
<keyword evidence="2" id="KW-0288">FMN</keyword>
<protein>
    <submittedName>
        <fullName evidence="6">TIGR03619 family F420-dependent LLM class oxidoreductase</fullName>
        <ecNumber evidence="6">1.-.-.-</ecNumber>
    </submittedName>
</protein>
<feature type="domain" description="Luciferase-like" evidence="5">
    <location>
        <begin position="11"/>
        <end position="232"/>
    </location>
</feature>
<dbReference type="PANTHER" id="PTHR42847">
    <property type="entry name" value="ALKANESULFONATE MONOOXYGENASE"/>
    <property type="match status" value="1"/>
</dbReference>
<proteinExistence type="predicted"/>
<evidence type="ECO:0000259" key="5">
    <source>
        <dbReference type="Pfam" id="PF00296"/>
    </source>
</evidence>
<evidence type="ECO:0000256" key="4">
    <source>
        <dbReference type="ARBA" id="ARBA00023033"/>
    </source>
</evidence>
<dbReference type="InterPro" id="IPR050172">
    <property type="entry name" value="SsuD_RutA_monooxygenase"/>
</dbReference>
<dbReference type="Pfam" id="PF00296">
    <property type="entry name" value="Bac_luciferase"/>
    <property type="match status" value="1"/>
</dbReference>
<dbReference type="Proteomes" id="UP001190465">
    <property type="component" value="Chromosome"/>
</dbReference>
<evidence type="ECO:0000313" key="6">
    <source>
        <dbReference type="EMBL" id="CAJ1501835.1"/>
    </source>
</evidence>
<dbReference type="SUPFAM" id="SSF51679">
    <property type="entry name" value="Bacterial luciferase-like"/>
    <property type="match status" value="1"/>
</dbReference>
<dbReference type="RefSeq" id="WP_308482784.1">
    <property type="nucleotide sequence ID" value="NZ_OY726397.1"/>
</dbReference>
<name>A0ABM9LN85_9MYCO</name>
<evidence type="ECO:0000256" key="2">
    <source>
        <dbReference type="ARBA" id="ARBA00022643"/>
    </source>
</evidence>
<sequence length="285" mass="31712">MKFYVSTAFLDTREAVEIARAADDLGYAGIAIPDHVVNLETLQTPYPYTEDGQRRWDPFTDWPDPWVMIGAMALVTTRLRFVTTVYLPAMRDPYSAAKAIGTAAVLAQGRLELGVGVGWCAEEFELLGQQFARRGKRTDEMLELMKALWAPGWTEFAGEFYTTPRLEMEPTPPAIPIYVGGLSDIALRRAARHDGWVGDLITTDQALQRVDQLRALRAEMGLTMDDFAVLTPLVDAFTPEHYARAEAGGITGIVTMPWVFYPAGRGGLADKIDGLRRFRDDHPAE</sequence>